<dbReference type="SUPFAM" id="SSF52540">
    <property type="entry name" value="P-loop containing nucleoside triphosphate hydrolases"/>
    <property type="match status" value="1"/>
</dbReference>
<dbReference type="InterPro" id="IPR003439">
    <property type="entry name" value="ABC_transporter-like_ATP-bd"/>
</dbReference>
<accession>A0ABY2IMX7</accession>
<evidence type="ECO:0000259" key="5">
    <source>
        <dbReference type="PROSITE" id="PS50893"/>
    </source>
</evidence>
<dbReference type="InterPro" id="IPR027417">
    <property type="entry name" value="P-loop_NTPase"/>
</dbReference>
<dbReference type="InterPro" id="IPR003593">
    <property type="entry name" value="AAA+_ATPase"/>
</dbReference>
<reference evidence="6 7" key="1">
    <citation type="submission" date="2019-03" db="EMBL/GenBank/DDBJ databases">
        <title>Genomics of glacier-inhabiting Cryobacterium strains.</title>
        <authorList>
            <person name="Liu Q."/>
            <person name="Xin Y.-H."/>
        </authorList>
    </citation>
    <scope>NUCLEOTIDE SEQUENCE [LARGE SCALE GENOMIC DNA]</scope>
    <source>
        <strain evidence="6 7">MDB1-5</strain>
    </source>
</reference>
<keyword evidence="2" id="KW-0813">Transport</keyword>
<dbReference type="PANTHER" id="PTHR43335:SF4">
    <property type="entry name" value="ABC TRANSPORTER, ATP-BINDING PROTEIN"/>
    <property type="match status" value="1"/>
</dbReference>
<evidence type="ECO:0000256" key="4">
    <source>
        <dbReference type="ARBA" id="ARBA00022840"/>
    </source>
</evidence>
<keyword evidence="4 6" id="KW-0067">ATP-binding</keyword>
<dbReference type="SMART" id="SM00382">
    <property type="entry name" value="AAA"/>
    <property type="match status" value="1"/>
</dbReference>
<dbReference type="Proteomes" id="UP000297604">
    <property type="component" value="Unassembled WGS sequence"/>
</dbReference>
<dbReference type="CDD" id="cd03230">
    <property type="entry name" value="ABC_DR_subfamily_A"/>
    <property type="match status" value="1"/>
</dbReference>
<dbReference type="RefSeq" id="WP_134561465.1">
    <property type="nucleotide sequence ID" value="NZ_SOFS01000018.1"/>
</dbReference>
<feature type="domain" description="ABC transporter" evidence="5">
    <location>
        <begin position="5"/>
        <end position="233"/>
    </location>
</feature>
<dbReference type="PANTHER" id="PTHR43335">
    <property type="entry name" value="ABC TRANSPORTER, ATP-BINDING PROTEIN"/>
    <property type="match status" value="1"/>
</dbReference>
<dbReference type="Gene3D" id="3.40.50.300">
    <property type="entry name" value="P-loop containing nucleotide triphosphate hydrolases"/>
    <property type="match status" value="1"/>
</dbReference>
<sequence length="309" mass="33188">MSLAIRTSGLTKTYGEHRALDNVDLEVEEGSIFGFLGPNGAGKTTLLRMLTGLARPTSGGVQILGRDVTAVDDSIRARIGFLPDVPGFYDWMTAEEFLRFVGRLFAIDRRTLDERVGMLLGLAGLTDVTTAIGGYSRGMKQRLGVAQALINAPQLLLLDEPTSALDPMGRRDVLEMLSSLRGRTTVFFSTHILADVERVCDTVAILDHGRVVAHGPIQELTSRYAERKVILEVTDAAGGLAEDISREPWATSVAVGPTGALEITVTDMDAARRAIPVLVANRHTGLCRMDAGELGLEDVFVSLVGGGTR</sequence>
<evidence type="ECO:0000313" key="7">
    <source>
        <dbReference type="Proteomes" id="UP000297604"/>
    </source>
</evidence>
<comment type="similarity">
    <text evidence="1">Belongs to the ABC transporter superfamily.</text>
</comment>
<dbReference type="GO" id="GO:0005524">
    <property type="term" value="F:ATP binding"/>
    <property type="evidence" value="ECO:0007669"/>
    <property type="project" value="UniProtKB-KW"/>
</dbReference>
<evidence type="ECO:0000256" key="3">
    <source>
        <dbReference type="ARBA" id="ARBA00022741"/>
    </source>
</evidence>
<protein>
    <submittedName>
        <fullName evidence="6">ABC transporter ATP-binding protein</fullName>
    </submittedName>
</protein>
<evidence type="ECO:0000256" key="1">
    <source>
        <dbReference type="ARBA" id="ARBA00005417"/>
    </source>
</evidence>
<dbReference type="EMBL" id="SOFS01000018">
    <property type="protein sequence ID" value="TFC20838.1"/>
    <property type="molecule type" value="Genomic_DNA"/>
</dbReference>
<comment type="caution">
    <text evidence="6">The sequence shown here is derived from an EMBL/GenBank/DDBJ whole genome shotgun (WGS) entry which is preliminary data.</text>
</comment>
<name>A0ABY2IMX7_9MICO</name>
<keyword evidence="3" id="KW-0547">Nucleotide-binding</keyword>
<organism evidence="6 7">
    <name type="scientific">Cryobacterium glucosi</name>
    <dbReference type="NCBI Taxonomy" id="1259175"/>
    <lineage>
        <taxon>Bacteria</taxon>
        <taxon>Bacillati</taxon>
        <taxon>Actinomycetota</taxon>
        <taxon>Actinomycetes</taxon>
        <taxon>Micrococcales</taxon>
        <taxon>Microbacteriaceae</taxon>
        <taxon>Cryobacterium</taxon>
    </lineage>
</organism>
<dbReference type="PROSITE" id="PS50893">
    <property type="entry name" value="ABC_TRANSPORTER_2"/>
    <property type="match status" value="1"/>
</dbReference>
<evidence type="ECO:0000256" key="2">
    <source>
        <dbReference type="ARBA" id="ARBA00022448"/>
    </source>
</evidence>
<proteinExistence type="inferred from homology"/>
<evidence type="ECO:0000313" key="6">
    <source>
        <dbReference type="EMBL" id="TFC20838.1"/>
    </source>
</evidence>
<gene>
    <name evidence="6" type="ORF">E3O46_07840</name>
</gene>
<dbReference type="Pfam" id="PF00005">
    <property type="entry name" value="ABC_tran"/>
    <property type="match status" value="1"/>
</dbReference>
<keyword evidence="7" id="KW-1185">Reference proteome</keyword>